<evidence type="ECO:0000259" key="2">
    <source>
        <dbReference type="Pfam" id="PF03703"/>
    </source>
</evidence>
<feature type="transmembrane region" description="Helical" evidence="1">
    <location>
        <begin position="26"/>
        <end position="48"/>
    </location>
</feature>
<dbReference type="EMBL" id="CP097463">
    <property type="protein sequence ID" value="WAX57255.1"/>
    <property type="molecule type" value="Genomic_DNA"/>
</dbReference>
<gene>
    <name evidence="3" type="ORF">M6B22_00465</name>
</gene>
<reference evidence="3" key="1">
    <citation type="submission" date="2022-05" db="EMBL/GenBank/DDBJ databases">
        <title>Jatrophihabitans sp. SB3-54 whole genome sequence.</title>
        <authorList>
            <person name="Suh M.K."/>
            <person name="Eom M.K."/>
            <person name="Kim J.S."/>
            <person name="Kim H.S."/>
            <person name="Do H.E."/>
            <person name="Shin Y.K."/>
            <person name="Lee J.-S."/>
        </authorList>
    </citation>
    <scope>NUCLEOTIDE SEQUENCE</scope>
    <source>
        <strain evidence="3">SB3-54</strain>
    </source>
</reference>
<keyword evidence="1" id="KW-0472">Membrane</keyword>
<feature type="transmembrane region" description="Helical" evidence="1">
    <location>
        <begin position="187"/>
        <end position="212"/>
    </location>
</feature>
<organism evidence="3 4">
    <name type="scientific">Jatrophihabitans cynanchi</name>
    <dbReference type="NCBI Taxonomy" id="2944128"/>
    <lineage>
        <taxon>Bacteria</taxon>
        <taxon>Bacillati</taxon>
        <taxon>Actinomycetota</taxon>
        <taxon>Actinomycetes</taxon>
        <taxon>Jatrophihabitantales</taxon>
        <taxon>Jatrophihabitantaceae</taxon>
        <taxon>Jatrophihabitans</taxon>
    </lineage>
</organism>
<keyword evidence="4" id="KW-1185">Reference proteome</keyword>
<evidence type="ECO:0000313" key="4">
    <source>
        <dbReference type="Proteomes" id="UP001164693"/>
    </source>
</evidence>
<proteinExistence type="predicted"/>
<dbReference type="PANTHER" id="PTHR34473">
    <property type="entry name" value="UPF0699 TRANSMEMBRANE PROTEIN YDBS"/>
    <property type="match status" value="1"/>
</dbReference>
<dbReference type="PIRSF" id="PIRSF026631">
    <property type="entry name" value="UCP026631"/>
    <property type="match status" value="1"/>
</dbReference>
<keyword evidence="1" id="KW-0812">Transmembrane</keyword>
<dbReference type="Proteomes" id="UP001164693">
    <property type="component" value="Chromosome"/>
</dbReference>
<dbReference type="InterPro" id="IPR014529">
    <property type="entry name" value="UCP026631"/>
</dbReference>
<protein>
    <submittedName>
        <fullName evidence="3">PH domain-containing protein</fullName>
    </submittedName>
</protein>
<evidence type="ECO:0000313" key="3">
    <source>
        <dbReference type="EMBL" id="WAX57255.1"/>
    </source>
</evidence>
<dbReference type="RefSeq" id="WP_269443794.1">
    <property type="nucleotide sequence ID" value="NZ_CP097463.1"/>
</dbReference>
<accession>A0ABY7JZU4</accession>
<keyword evidence="1" id="KW-1133">Transmembrane helix</keyword>
<feature type="transmembrane region" description="Helical" evidence="1">
    <location>
        <begin position="241"/>
        <end position="262"/>
    </location>
</feature>
<feature type="domain" description="YdbS-like PH" evidence="2">
    <location>
        <begin position="76"/>
        <end position="155"/>
    </location>
</feature>
<feature type="transmembrane region" description="Helical" evidence="1">
    <location>
        <begin position="60"/>
        <end position="77"/>
    </location>
</feature>
<sequence>MSLTQLTAAPPTPPAPQWRRLSPRMLLVHPVIEVGKALPAILGAFLAGHSSGHDGSGSRWSLAIAGVVAALSLLRWVTTRYRITPQQIQLRHGLLRRRTLAAPVSRVRTVDVTSHLLHRALGLARVVIGTGTSDRKGRDRLVLDGLTAATAAGLRAELLHRAPAVAPGATVQPMQPEMQLAVLDRRWLRYAPFTLTGAVTGLALLGVGWRVVTEGHVDVNRLGPYRAAADRLGHWSLGVDIAVVTLAVVLFVAVASTLGYLLSFWNFRLTRHAGGTLHVSRGLLTSRATSIERRRLLGAELSEPLLLRAAGGARCLAIATGLRVGRGAERGGEILLPPAPRAEATRVAGAVLGTAGPFVAALPKHPAAARRRRVARAVGALLLAAAISGLVAWAAGWSAWLLLVPAVLLGPAVALGLDRYSSLGHALVAGHLVTRFGSLVRRRSALAVDGIIGWNLRSSWFQRRLGLATLTATTAAGRQRYPVQDVGAQEAVRFAAECVPGLLTQFLA</sequence>
<feature type="transmembrane region" description="Helical" evidence="1">
    <location>
        <begin position="374"/>
        <end position="393"/>
    </location>
</feature>
<name>A0ABY7JZU4_9ACTN</name>
<evidence type="ECO:0000256" key="1">
    <source>
        <dbReference type="SAM" id="Phobius"/>
    </source>
</evidence>
<feature type="domain" description="YdbS-like PH" evidence="2">
    <location>
        <begin position="432"/>
        <end position="493"/>
    </location>
</feature>
<dbReference type="InterPro" id="IPR005182">
    <property type="entry name" value="YdbS-like_PH"/>
</dbReference>
<dbReference type="Pfam" id="PF03703">
    <property type="entry name" value="bPH_2"/>
    <property type="match status" value="2"/>
</dbReference>
<dbReference type="PANTHER" id="PTHR34473:SF2">
    <property type="entry name" value="UPF0699 TRANSMEMBRANE PROTEIN YDBT"/>
    <property type="match status" value="1"/>
</dbReference>